<dbReference type="Gene3D" id="3.30.450.90">
    <property type="match status" value="1"/>
</dbReference>
<dbReference type="InterPro" id="IPR047667">
    <property type="entry name" value="ATPase_ComGA"/>
</dbReference>
<keyword evidence="2" id="KW-0547">Nucleotide-binding</keyword>
<dbReference type="InterPro" id="IPR001482">
    <property type="entry name" value="T2SS/T4SS_dom"/>
</dbReference>
<comment type="similarity">
    <text evidence="1">Belongs to the GSP E family.</text>
</comment>
<proteinExistence type="inferred from homology"/>
<dbReference type="GO" id="GO:0005524">
    <property type="term" value="F:ATP binding"/>
    <property type="evidence" value="ECO:0007669"/>
    <property type="project" value="UniProtKB-KW"/>
</dbReference>
<comment type="caution">
    <text evidence="5">The sequence shown here is derived from an EMBL/GenBank/DDBJ whole genome shotgun (WGS) entry which is preliminary data.</text>
</comment>
<dbReference type="InterPro" id="IPR027417">
    <property type="entry name" value="P-loop_NTPase"/>
</dbReference>
<dbReference type="NCBIfam" id="NF041000">
    <property type="entry name" value="ATPase_ComGA"/>
    <property type="match status" value="1"/>
</dbReference>
<evidence type="ECO:0000256" key="1">
    <source>
        <dbReference type="ARBA" id="ARBA00006611"/>
    </source>
</evidence>
<accession>A0A235FAC3</accession>
<dbReference type="SUPFAM" id="SSF52540">
    <property type="entry name" value="P-loop containing nucleoside triphosphate hydrolases"/>
    <property type="match status" value="1"/>
</dbReference>
<dbReference type="PANTHER" id="PTHR30258">
    <property type="entry name" value="TYPE II SECRETION SYSTEM PROTEIN GSPE-RELATED"/>
    <property type="match status" value="1"/>
</dbReference>
<name>A0A235FAC3_9BACL</name>
<keyword evidence="3" id="KW-0067">ATP-binding</keyword>
<reference evidence="5 6" key="1">
    <citation type="submission" date="2017-07" db="EMBL/GenBank/DDBJ databases">
        <title>Fictibacillus sp. nov. GDSW-R2A3 Genome sequencing and assembly.</title>
        <authorList>
            <person name="Mayilraj S."/>
        </authorList>
    </citation>
    <scope>NUCLEOTIDE SEQUENCE [LARGE SCALE GENOMIC DNA]</scope>
    <source>
        <strain evidence="5 6">GDSW-R2A3</strain>
    </source>
</reference>
<dbReference type="Pfam" id="PF00437">
    <property type="entry name" value="T2SSE"/>
    <property type="match status" value="1"/>
</dbReference>
<feature type="domain" description="Bacterial type II secretion system protein E" evidence="4">
    <location>
        <begin position="204"/>
        <end position="218"/>
    </location>
</feature>
<dbReference type="EMBL" id="NOII01000002">
    <property type="protein sequence ID" value="OYD58301.1"/>
    <property type="molecule type" value="Genomic_DNA"/>
</dbReference>
<gene>
    <name evidence="5" type="ORF">CGZ90_07955</name>
</gene>
<dbReference type="GO" id="GO:0016887">
    <property type="term" value="F:ATP hydrolysis activity"/>
    <property type="evidence" value="ECO:0007669"/>
    <property type="project" value="TreeGrafter"/>
</dbReference>
<dbReference type="PROSITE" id="PS00662">
    <property type="entry name" value="T2SP_E"/>
    <property type="match status" value="1"/>
</dbReference>
<organism evidence="5 6">
    <name type="scientific">Fictibacillus aquaticus</name>
    <dbReference type="NCBI Taxonomy" id="2021314"/>
    <lineage>
        <taxon>Bacteria</taxon>
        <taxon>Bacillati</taxon>
        <taxon>Bacillota</taxon>
        <taxon>Bacilli</taxon>
        <taxon>Bacillales</taxon>
        <taxon>Fictibacillaceae</taxon>
        <taxon>Fictibacillus</taxon>
    </lineage>
</organism>
<dbReference type="Proteomes" id="UP000215059">
    <property type="component" value="Unassembled WGS sequence"/>
</dbReference>
<evidence type="ECO:0000256" key="2">
    <source>
        <dbReference type="ARBA" id="ARBA00022741"/>
    </source>
</evidence>
<evidence type="ECO:0000256" key="3">
    <source>
        <dbReference type="ARBA" id="ARBA00022840"/>
    </source>
</evidence>
<evidence type="ECO:0000313" key="5">
    <source>
        <dbReference type="EMBL" id="OYD58301.1"/>
    </source>
</evidence>
<dbReference type="AlphaFoldDB" id="A0A235FAC3"/>
<protein>
    <submittedName>
        <fullName evidence="5">Competence protein ComG</fullName>
    </submittedName>
</protein>
<sequence>MLSIETVCNALIDSAMELKASDIHFVPKKQEGLIQFRVDDRLIEVKRYPYPFFRRMLSHFKFKARMDVGEVRRPQSGAMDLNSFFGTVHLRLSAIPSAYHESLVIRILPQNDFFSMNELSLFSSQINILSRLIKRASGLILFTGPTGSGKTTMLYSLLHHLQHQMNRQIVTLEDPVERKVETFLQMEINEKAGVTYGEGFKSILRHDPDVIMIGEIRDSSTAELVVNASLSGHLVLSTLHASDCCGALMRLKEFGIGDAELKQTLLAVASQRLVSLVCPYCEEQCSGFCFKRRKNRRAGVYEILSGFELEKCWRAISNNEQLLSGAFRRLPFYLRHGNAMGFIQDESYVRWTGAAR</sequence>
<dbReference type="GO" id="GO:0005886">
    <property type="term" value="C:plasma membrane"/>
    <property type="evidence" value="ECO:0007669"/>
    <property type="project" value="TreeGrafter"/>
</dbReference>
<dbReference type="PANTHER" id="PTHR30258:SF2">
    <property type="entry name" value="COMG OPERON PROTEIN 1"/>
    <property type="match status" value="1"/>
</dbReference>
<dbReference type="CDD" id="cd01129">
    <property type="entry name" value="PulE-GspE-like"/>
    <property type="match status" value="1"/>
</dbReference>
<evidence type="ECO:0000313" key="6">
    <source>
        <dbReference type="Proteomes" id="UP000215059"/>
    </source>
</evidence>
<evidence type="ECO:0000259" key="4">
    <source>
        <dbReference type="PROSITE" id="PS00662"/>
    </source>
</evidence>
<keyword evidence="6" id="KW-1185">Reference proteome</keyword>
<dbReference type="OrthoDB" id="9808272at2"/>
<dbReference type="Gene3D" id="3.40.50.300">
    <property type="entry name" value="P-loop containing nucleotide triphosphate hydrolases"/>
    <property type="match status" value="1"/>
</dbReference>